<keyword evidence="1" id="KW-0812">Transmembrane</keyword>
<reference evidence="3 4" key="1">
    <citation type="submission" date="2016-11" db="EMBL/GenBank/DDBJ databases">
        <authorList>
            <person name="Jaros S."/>
            <person name="Januszkiewicz K."/>
            <person name="Wedrychowicz H."/>
        </authorList>
    </citation>
    <scope>NUCLEOTIDE SEQUENCE [LARGE SCALE GENOMIC DNA]</scope>
    <source>
        <strain evidence="3 4">DSM 18119</strain>
    </source>
</reference>
<gene>
    <name evidence="3" type="ORF">SAMN02745131_00591</name>
</gene>
<evidence type="ECO:0000313" key="4">
    <source>
        <dbReference type="Proteomes" id="UP000184048"/>
    </source>
</evidence>
<dbReference type="GO" id="GO:0000155">
    <property type="term" value="F:phosphorelay sensor kinase activity"/>
    <property type="evidence" value="ECO:0007669"/>
    <property type="project" value="InterPro"/>
</dbReference>
<dbReference type="STRING" id="1121884.SAMN02745131_00591"/>
<keyword evidence="4" id="KW-1185">Reference proteome</keyword>
<proteinExistence type="predicted"/>
<evidence type="ECO:0000259" key="2">
    <source>
        <dbReference type="Pfam" id="PF06580"/>
    </source>
</evidence>
<organism evidence="3 4">
    <name type="scientific">Flavisolibacter ginsengisoli DSM 18119</name>
    <dbReference type="NCBI Taxonomy" id="1121884"/>
    <lineage>
        <taxon>Bacteria</taxon>
        <taxon>Pseudomonadati</taxon>
        <taxon>Bacteroidota</taxon>
        <taxon>Chitinophagia</taxon>
        <taxon>Chitinophagales</taxon>
        <taxon>Chitinophagaceae</taxon>
        <taxon>Flavisolibacter</taxon>
    </lineage>
</organism>
<dbReference type="Pfam" id="PF06580">
    <property type="entry name" value="His_kinase"/>
    <property type="match status" value="1"/>
</dbReference>
<dbReference type="PANTHER" id="PTHR34220:SF7">
    <property type="entry name" value="SENSOR HISTIDINE KINASE YPDA"/>
    <property type="match status" value="1"/>
</dbReference>
<dbReference type="AlphaFoldDB" id="A0A1M4UB88"/>
<keyword evidence="3" id="KW-0418">Kinase</keyword>
<dbReference type="Proteomes" id="UP000184048">
    <property type="component" value="Unassembled WGS sequence"/>
</dbReference>
<keyword evidence="1" id="KW-0472">Membrane</keyword>
<dbReference type="InterPro" id="IPR010559">
    <property type="entry name" value="Sig_transdc_His_kin_internal"/>
</dbReference>
<feature type="transmembrane region" description="Helical" evidence="1">
    <location>
        <begin position="29"/>
        <end position="46"/>
    </location>
</feature>
<accession>A0A1M4UB88</accession>
<sequence length="395" mass="45695">MVTLKEWIIMTEHPFIFSNEPKYRIQRHLSFWAAWCIFQTIIYSFVHMPEVSFLKRIPTSFIDSILFMPAHIFLSYSLMYFVIPFYIVRHKYILSAIWIIILGFATAALSGITAIYIIDPVRIFFLSQSAIVPSHPLPGSNIFFYSLMAGLRGGISIGGMAAAIKLMKHWYTEGQRNLQLQKENIQSQLQVLKAQVHPHFLFNTLNNIYSYTQDTSAIASRLVMGLSDIIRYMLYECNQPLVPLSKELIMIREYINLERIRYGNQLDLHIELPGDETRNTFISPLLIIPFVENCFKHGLSNMLEHPWLSFTVLLDENHMTMHLLNSKPATTNVLHATGIGIDNVRRRLELLYPGKYELVINNEEEVFIVNLKLELEKRKDLNILSQEPILMAANA</sequence>
<feature type="transmembrane region" description="Helical" evidence="1">
    <location>
        <begin position="95"/>
        <end position="118"/>
    </location>
</feature>
<dbReference type="GO" id="GO:0016020">
    <property type="term" value="C:membrane"/>
    <property type="evidence" value="ECO:0007669"/>
    <property type="project" value="InterPro"/>
</dbReference>
<feature type="transmembrane region" description="Helical" evidence="1">
    <location>
        <begin position="142"/>
        <end position="164"/>
    </location>
</feature>
<protein>
    <submittedName>
        <fullName evidence="3">Histidine kinase</fullName>
    </submittedName>
</protein>
<dbReference type="PANTHER" id="PTHR34220">
    <property type="entry name" value="SENSOR HISTIDINE KINASE YPDA"/>
    <property type="match status" value="1"/>
</dbReference>
<dbReference type="InterPro" id="IPR050640">
    <property type="entry name" value="Bact_2-comp_sensor_kinase"/>
</dbReference>
<dbReference type="EMBL" id="FQUU01000002">
    <property type="protein sequence ID" value="SHE54052.1"/>
    <property type="molecule type" value="Genomic_DNA"/>
</dbReference>
<feature type="domain" description="Signal transduction histidine kinase internal region" evidence="2">
    <location>
        <begin position="188"/>
        <end position="266"/>
    </location>
</feature>
<keyword evidence="3" id="KW-0808">Transferase</keyword>
<dbReference type="RefSeq" id="WP_217652919.1">
    <property type="nucleotide sequence ID" value="NZ_FQUU01000002.1"/>
</dbReference>
<name>A0A1M4UB88_9BACT</name>
<evidence type="ECO:0000256" key="1">
    <source>
        <dbReference type="SAM" id="Phobius"/>
    </source>
</evidence>
<evidence type="ECO:0000313" key="3">
    <source>
        <dbReference type="EMBL" id="SHE54052.1"/>
    </source>
</evidence>
<feature type="transmembrane region" description="Helical" evidence="1">
    <location>
        <begin position="66"/>
        <end position="88"/>
    </location>
</feature>
<keyword evidence="1" id="KW-1133">Transmembrane helix</keyword>